<comment type="caution">
    <text evidence="5">The sequence shown here is derived from an EMBL/GenBank/DDBJ whole genome shotgun (WGS) entry which is preliminary data.</text>
</comment>
<dbReference type="SUPFAM" id="SSF55729">
    <property type="entry name" value="Acyl-CoA N-acyltransferases (Nat)"/>
    <property type="match status" value="1"/>
</dbReference>
<dbReference type="InterPro" id="IPR016181">
    <property type="entry name" value="Acyl_CoA_acyltransferase"/>
</dbReference>
<name>A0A967B4Q7_9MICO</name>
<dbReference type="EMBL" id="JAAOIV010000014">
    <property type="protein sequence ID" value="NHN57320.1"/>
    <property type="molecule type" value="Genomic_DNA"/>
</dbReference>
<keyword evidence="6" id="KW-1185">Reference proteome</keyword>
<feature type="region of interest" description="Disordered" evidence="3">
    <location>
        <begin position="1"/>
        <end position="39"/>
    </location>
</feature>
<dbReference type="InterPro" id="IPR000182">
    <property type="entry name" value="GNAT_dom"/>
</dbReference>
<dbReference type="AlphaFoldDB" id="A0A967B4Q7"/>
<sequence>MPVRSSSSASSGGPSCAPRVDRSTASPIATPPPGGYAVAEPLHLRDRTLQIDRATRADLPQLVALLADDEIGRDREGAQLAAYERAFERIDADPAHLLVAVRDDDSVVGTMQLTLLPGLSRSATTRLQIEGVRVAASQRGSGLGAAMFAWAADWGRAHGAGLAQLTTDKRRGDAHRFYERLGWSATHEGYKRGL</sequence>
<evidence type="ECO:0000256" key="1">
    <source>
        <dbReference type="ARBA" id="ARBA00022679"/>
    </source>
</evidence>
<dbReference type="InterPro" id="IPR050832">
    <property type="entry name" value="Bact_Acetyltransf"/>
</dbReference>
<evidence type="ECO:0000313" key="5">
    <source>
        <dbReference type="EMBL" id="NHN57320.1"/>
    </source>
</evidence>
<feature type="domain" description="N-acetyltransferase" evidence="4">
    <location>
        <begin position="49"/>
        <end position="194"/>
    </location>
</feature>
<evidence type="ECO:0000259" key="4">
    <source>
        <dbReference type="PROSITE" id="PS51186"/>
    </source>
</evidence>
<gene>
    <name evidence="5" type="ORF">G9U51_16235</name>
</gene>
<evidence type="ECO:0000256" key="3">
    <source>
        <dbReference type="SAM" id="MobiDB-lite"/>
    </source>
</evidence>
<organism evidence="5 6">
    <name type="scientific">Metallococcus carri</name>
    <dbReference type="NCBI Taxonomy" id="1656884"/>
    <lineage>
        <taxon>Bacteria</taxon>
        <taxon>Bacillati</taxon>
        <taxon>Actinomycetota</taxon>
        <taxon>Actinomycetes</taxon>
        <taxon>Micrococcales</taxon>
        <taxon>Dermacoccaceae</taxon>
        <taxon>Metallococcus</taxon>
    </lineage>
</organism>
<keyword evidence="2" id="KW-0012">Acyltransferase</keyword>
<dbReference type="PANTHER" id="PTHR43877:SF2">
    <property type="entry name" value="AMINOALKYLPHOSPHONATE N-ACETYLTRANSFERASE-RELATED"/>
    <property type="match status" value="1"/>
</dbReference>
<reference evidence="5" key="1">
    <citation type="submission" date="2020-03" db="EMBL/GenBank/DDBJ databases">
        <title>Draft sequencing of Calidifontibacter sp. DB0510.</title>
        <authorList>
            <person name="Kim D.-U."/>
        </authorList>
    </citation>
    <scope>NUCLEOTIDE SEQUENCE</scope>
    <source>
        <strain evidence="5">DB0510</strain>
    </source>
</reference>
<dbReference type="Pfam" id="PF00583">
    <property type="entry name" value="Acetyltransf_1"/>
    <property type="match status" value="1"/>
</dbReference>
<dbReference type="PROSITE" id="PS51186">
    <property type="entry name" value="GNAT"/>
    <property type="match status" value="1"/>
</dbReference>
<evidence type="ECO:0000313" key="6">
    <source>
        <dbReference type="Proteomes" id="UP000744769"/>
    </source>
</evidence>
<dbReference type="PANTHER" id="PTHR43877">
    <property type="entry name" value="AMINOALKYLPHOSPHONATE N-ACETYLTRANSFERASE-RELATED-RELATED"/>
    <property type="match status" value="1"/>
</dbReference>
<dbReference type="Gene3D" id="3.40.630.30">
    <property type="match status" value="1"/>
</dbReference>
<dbReference type="Proteomes" id="UP000744769">
    <property type="component" value="Unassembled WGS sequence"/>
</dbReference>
<dbReference type="GO" id="GO:0016747">
    <property type="term" value="F:acyltransferase activity, transferring groups other than amino-acyl groups"/>
    <property type="evidence" value="ECO:0007669"/>
    <property type="project" value="InterPro"/>
</dbReference>
<dbReference type="CDD" id="cd04301">
    <property type="entry name" value="NAT_SF"/>
    <property type="match status" value="1"/>
</dbReference>
<keyword evidence="1" id="KW-0808">Transferase</keyword>
<protein>
    <submittedName>
        <fullName evidence="5">GNAT family N-acetyltransferase</fullName>
    </submittedName>
</protein>
<feature type="compositionally biased region" description="Low complexity" evidence="3">
    <location>
        <begin position="1"/>
        <end position="18"/>
    </location>
</feature>
<accession>A0A967B4Q7</accession>
<proteinExistence type="predicted"/>
<evidence type="ECO:0000256" key="2">
    <source>
        <dbReference type="ARBA" id="ARBA00023315"/>
    </source>
</evidence>